<evidence type="ECO:0000313" key="2">
    <source>
        <dbReference type="Proteomes" id="UP001189624"/>
    </source>
</evidence>
<dbReference type="AlphaFoldDB" id="A0AA86RZT6"/>
<name>A0AA86RZT6_9FABA</name>
<dbReference type="EMBL" id="OY731399">
    <property type="protein sequence ID" value="CAJ1927146.1"/>
    <property type="molecule type" value="Genomic_DNA"/>
</dbReference>
<sequence length="157" mass="17299">MMGFAIEEETKRSPLKMARLGDVKSPKKQKRLVHGEGRQPGVVCGQCVKGFPCLYCFVVLHSLLVECGIGESLGSVVSVFIVLKLSFLSLEDLEVWRRVVRGGSTCLAIVMKKELSLVEDGVEGMMFDIVDDPTQSNDVSLSMIGRFATNKRSGLRF</sequence>
<proteinExistence type="predicted"/>
<accession>A0AA86RZT6</accession>
<organism evidence="1 2">
    <name type="scientific">Sphenostylis stenocarpa</name>
    <dbReference type="NCBI Taxonomy" id="92480"/>
    <lineage>
        <taxon>Eukaryota</taxon>
        <taxon>Viridiplantae</taxon>
        <taxon>Streptophyta</taxon>
        <taxon>Embryophyta</taxon>
        <taxon>Tracheophyta</taxon>
        <taxon>Spermatophyta</taxon>
        <taxon>Magnoliopsida</taxon>
        <taxon>eudicotyledons</taxon>
        <taxon>Gunneridae</taxon>
        <taxon>Pentapetalae</taxon>
        <taxon>rosids</taxon>
        <taxon>fabids</taxon>
        <taxon>Fabales</taxon>
        <taxon>Fabaceae</taxon>
        <taxon>Papilionoideae</taxon>
        <taxon>50 kb inversion clade</taxon>
        <taxon>NPAAA clade</taxon>
        <taxon>indigoferoid/millettioid clade</taxon>
        <taxon>Phaseoleae</taxon>
        <taxon>Sphenostylis</taxon>
    </lineage>
</organism>
<protein>
    <submittedName>
        <fullName evidence="1">Uncharacterized protein</fullName>
    </submittedName>
</protein>
<keyword evidence="2" id="KW-1185">Reference proteome</keyword>
<evidence type="ECO:0000313" key="1">
    <source>
        <dbReference type="EMBL" id="CAJ1927146.1"/>
    </source>
</evidence>
<dbReference type="Gramene" id="rna-AYBTSS11_LOCUS4045">
    <property type="protein sequence ID" value="CAJ1927146.1"/>
    <property type="gene ID" value="gene-AYBTSS11_LOCUS4045"/>
</dbReference>
<reference evidence="1" key="1">
    <citation type="submission" date="2023-10" db="EMBL/GenBank/DDBJ databases">
        <authorList>
            <person name="Domelevo Entfellner J.-B."/>
        </authorList>
    </citation>
    <scope>NUCLEOTIDE SEQUENCE</scope>
</reference>
<dbReference type="Proteomes" id="UP001189624">
    <property type="component" value="Chromosome 2"/>
</dbReference>
<gene>
    <name evidence="1" type="ORF">AYBTSS11_LOCUS4045</name>
</gene>